<accession>A0A7D9K1X6</accession>
<sequence>LWQWEPEDSVILDTKAIGVDTIPDFQGGDKDKVTPETFVRAVNMHQTMRKLSDTQAARMALCRLQKGVAGEWTTNLAHDGSPALHNWPLLRQKFNKRFRPGPTYSAKAEALRSIDQGDMSPNDFWDRTGTIFNQTCDTLIDLQDSQGRIQYQDCREYLRTLFFVIGLQKEICDVVIHAGATTPDELLEAANHAWITKQKSKKLEVATAGVAAIQIDDTGQDDDINVNSVQFRGRGQRGGRNQRNFRGGRSGFGSRGGNNSAPPPQPNSSSFSSSSSFPAYTCSFCTRKGHQEHECRTKQSMMREAATRAQQRGGRGQRRGYQGYRGGQQMFQQGYGFQGQMQYQQQQHQATSTNAIETQPTGGPSIIEALEPTFTHSPWK</sequence>
<evidence type="ECO:0000313" key="4">
    <source>
        <dbReference type="Proteomes" id="UP001152795"/>
    </source>
</evidence>
<feature type="non-terminal residue" evidence="3">
    <location>
        <position position="1"/>
    </location>
</feature>
<dbReference type="EMBL" id="CACRXK020025128">
    <property type="protein sequence ID" value="CAB4039252.1"/>
    <property type="molecule type" value="Genomic_DNA"/>
</dbReference>
<gene>
    <name evidence="3" type="ORF">PACLA_8A060684</name>
</gene>
<dbReference type="Pfam" id="PF03732">
    <property type="entry name" value="Retrotrans_gag"/>
    <property type="match status" value="1"/>
</dbReference>
<keyword evidence="4" id="KW-1185">Reference proteome</keyword>
<reference evidence="3" key="1">
    <citation type="submission" date="2020-04" db="EMBL/GenBank/DDBJ databases">
        <authorList>
            <person name="Alioto T."/>
            <person name="Alioto T."/>
            <person name="Gomez Garrido J."/>
        </authorList>
    </citation>
    <scope>NUCLEOTIDE SEQUENCE</scope>
    <source>
        <strain evidence="3">A484AB</strain>
    </source>
</reference>
<protein>
    <recommendedName>
        <fullName evidence="2">Retrotransposon gag domain-containing protein</fullName>
    </recommendedName>
</protein>
<evidence type="ECO:0000259" key="2">
    <source>
        <dbReference type="Pfam" id="PF03732"/>
    </source>
</evidence>
<proteinExistence type="predicted"/>
<evidence type="ECO:0000313" key="3">
    <source>
        <dbReference type="EMBL" id="CAB4039252.1"/>
    </source>
</evidence>
<dbReference type="Proteomes" id="UP001152795">
    <property type="component" value="Unassembled WGS sequence"/>
</dbReference>
<organism evidence="3 4">
    <name type="scientific">Paramuricea clavata</name>
    <name type="common">Red gorgonian</name>
    <name type="synonym">Violescent sea-whip</name>
    <dbReference type="NCBI Taxonomy" id="317549"/>
    <lineage>
        <taxon>Eukaryota</taxon>
        <taxon>Metazoa</taxon>
        <taxon>Cnidaria</taxon>
        <taxon>Anthozoa</taxon>
        <taxon>Octocorallia</taxon>
        <taxon>Malacalcyonacea</taxon>
        <taxon>Plexauridae</taxon>
        <taxon>Paramuricea</taxon>
    </lineage>
</organism>
<feature type="domain" description="Retrotransposon gag" evidence="2">
    <location>
        <begin position="66"/>
        <end position="142"/>
    </location>
</feature>
<dbReference type="AlphaFoldDB" id="A0A7D9K1X6"/>
<name>A0A7D9K1X6_PARCT</name>
<evidence type="ECO:0000256" key="1">
    <source>
        <dbReference type="SAM" id="MobiDB-lite"/>
    </source>
</evidence>
<comment type="caution">
    <text evidence="3">The sequence shown here is derived from an EMBL/GenBank/DDBJ whole genome shotgun (WGS) entry which is preliminary data.</text>
</comment>
<feature type="region of interest" description="Disordered" evidence="1">
    <location>
        <begin position="231"/>
        <end position="275"/>
    </location>
</feature>
<dbReference type="InterPro" id="IPR005162">
    <property type="entry name" value="Retrotrans_gag_dom"/>
</dbReference>